<evidence type="ECO:0000256" key="1">
    <source>
        <dbReference type="SAM" id="MobiDB-lite"/>
    </source>
</evidence>
<comment type="caution">
    <text evidence="2">The sequence shown here is derived from an EMBL/GenBank/DDBJ whole genome shotgun (WGS) entry which is preliminary data.</text>
</comment>
<dbReference type="CDD" id="cd00408">
    <property type="entry name" value="DHDPS-like"/>
    <property type="match status" value="1"/>
</dbReference>
<feature type="compositionally biased region" description="Basic and acidic residues" evidence="1">
    <location>
        <begin position="366"/>
        <end position="375"/>
    </location>
</feature>
<dbReference type="PRINTS" id="PR00146">
    <property type="entry name" value="DHPICSNTHASE"/>
</dbReference>
<sequence length="399" mass="42415">MVAPDIIPPPPGIYVPVPTFFKPASTSNGTSANAYSSATTPPPDLETQAAHSVYLAERGIRGLALLGSTGEAVHLTNEERKSILKACSEGLTKAGFPDYPIIAGTASNSIDEVVLQLEDAKEAGAQWGLVLAPGYFAGATRPNGVIAWYTAVADRSPIPIMIYHYPGVSNNVKLPPSVYHTLAPHPNIVGCKLSHGDASVHAQIALHPYVRANPLSFSTFTGLGQHLLPVMAVGCVGAIDGSAGFFPRTVVRLWTLAAKAEGLPSCFKTHEVVRRGSIGLWERGMSGISKDERKELRDLQYAVSSMEELVVTHGTVGIKEAISRLRKFGDVEGTRLPLMGGLPGGDVEWAKWAPVIDAVEEIETRLENNPGEKGKPALFSPTFKSDDEKAENGAPPAAK</sequence>
<dbReference type="InterPro" id="IPR013785">
    <property type="entry name" value="Aldolase_TIM"/>
</dbReference>
<feature type="region of interest" description="Disordered" evidence="1">
    <location>
        <begin position="366"/>
        <end position="399"/>
    </location>
</feature>
<proteinExistence type="predicted"/>
<organism evidence="2 3">
    <name type="scientific">Zalerion maritima</name>
    <dbReference type="NCBI Taxonomy" id="339359"/>
    <lineage>
        <taxon>Eukaryota</taxon>
        <taxon>Fungi</taxon>
        <taxon>Dikarya</taxon>
        <taxon>Ascomycota</taxon>
        <taxon>Pezizomycotina</taxon>
        <taxon>Sordariomycetes</taxon>
        <taxon>Lulworthiomycetidae</taxon>
        <taxon>Lulworthiales</taxon>
        <taxon>Lulworthiaceae</taxon>
        <taxon>Zalerion</taxon>
    </lineage>
</organism>
<accession>A0AAD5RQI4</accession>
<reference evidence="2" key="1">
    <citation type="submission" date="2022-07" db="EMBL/GenBank/DDBJ databases">
        <title>Draft genome sequence of Zalerion maritima ATCC 34329, a (micro)plastics degrading marine fungus.</title>
        <authorList>
            <person name="Paco A."/>
            <person name="Goncalves M.F.M."/>
            <person name="Rocha-Santos T.A.P."/>
            <person name="Alves A."/>
        </authorList>
    </citation>
    <scope>NUCLEOTIDE SEQUENCE</scope>
    <source>
        <strain evidence="2">ATCC 34329</strain>
    </source>
</reference>
<protein>
    <recommendedName>
        <fullName evidence="4">Dihydrodipicolinate synthetase</fullName>
    </recommendedName>
</protein>
<dbReference type="AlphaFoldDB" id="A0AAD5RQI4"/>
<evidence type="ECO:0000313" key="2">
    <source>
        <dbReference type="EMBL" id="KAJ2901875.1"/>
    </source>
</evidence>
<dbReference type="GO" id="GO:0008840">
    <property type="term" value="F:4-hydroxy-tetrahydrodipicolinate synthase activity"/>
    <property type="evidence" value="ECO:0007669"/>
    <property type="project" value="TreeGrafter"/>
</dbReference>
<dbReference type="InterPro" id="IPR002220">
    <property type="entry name" value="DapA-like"/>
</dbReference>
<dbReference type="PANTHER" id="PTHR12128:SF68">
    <property type="entry name" value="DIHYDRODIPICOLINATE SYNTHETASE"/>
    <property type="match status" value="1"/>
</dbReference>
<dbReference type="Proteomes" id="UP001201980">
    <property type="component" value="Unassembled WGS sequence"/>
</dbReference>
<evidence type="ECO:0000313" key="3">
    <source>
        <dbReference type="Proteomes" id="UP001201980"/>
    </source>
</evidence>
<gene>
    <name evidence="2" type="ORF">MKZ38_001308</name>
</gene>
<evidence type="ECO:0008006" key="4">
    <source>
        <dbReference type="Google" id="ProtNLM"/>
    </source>
</evidence>
<dbReference type="Gene3D" id="3.20.20.70">
    <property type="entry name" value="Aldolase class I"/>
    <property type="match status" value="1"/>
</dbReference>
<dbReference type="PANTHER" id="PTHR12128">
    <property type="entry name" value="DIHYDRODIPICOLINATE SYNTHASE"/>
    <property type="match status" value="1"/>
</dbReference>
<dbReference type="SMART" id="SM01130">
    <property type="entry name" value="DHDPS"/>
    <property type="match status" value="1"/>
</dbReference>
<dbReference type="EMBL" id="JAKWBI020000134">
    <property type="protein sequence ID" value="KAJ2901875.1"/>
    <property type="molecule type" value="Genomic_DNA"/>
</dbReference>
<dbReference type="Pfam" id="PF00701">
    <property type="entry name" value="DHDPS"/>
    <property type="match status" value="1"/>
</dbReference>
<keyword evidence="3" id="KW-1185">Reference proteome</keyword>
<name>A0AAD5RQI4_9PEZI</name>
<dbReference type="SUPFAM" id="SSF51569">
    <property type="entry name" value="Aldolase"/>
    <property type="match status" value="1"/>
</dbReference>